<protein>
    <submittedName>
        <fullName evidence="1">Uncharacterized protein</fullName>
    </submittedName>
</protein>
<evidence type="ECO:0000313" key="1">
    <source>
        <dbReference type="EMBL" id="KAF4660055.1"/>
    </source>
</evidence>
<gene>
    <name evidence="1" type="ORF">FOL47_007304</name>
</gene>
<comment type="caution">
    <text evidence="1">The sequence shown here is derived from an EMBL/GenBank/DDBJ whole genome shotgun (WGS) entry which is preliminary data.</text>
</comment>
<evidence type="ECO:0000313" key="2">
    <source>
        <dbReference type="Proteomes" id="UP000591131"/>
    </source>
</evidence>
<name>A0A7J6LLB7_PERCH</name>
<proteinExistence type="predicted"/>
<reference evidence="1 2" key="1">
    <citation type="submission" date="2020-04" db="EMBL/GenBank/DDBJ databases">
        <title>Perkinsus chesapeaki whole genome sequence.</title>
        <authorList>
            <person name="Bogema D.R."/>
        </authorList>
    </citation>
    <scope>NUCLEOTIDE SEQUENCE [LARGE SCALE GENOMIC DNA]</scope>
    <source>
        <strain evidence="1">ATCC PRA-425</strain>
    </source>
</reference>
<dbReference type="AlphaFoldDB" id="A0A7J6LLB7"/>
<organism evidence="1 2">
    <name type="scientific">Perkinsus chesapeaki</name>
    <name type="common">Clam parasite</name>
    <name type="synonym">Perkinsus andrewsi</name>
    <dbReference type="NCBI Taxonomy" id="330153"/>
    <lineage>
        <taxon>Eukaryota</taxon>
        <taxon>Sar</taxon>
        <taxon>Alveolata</taxon>
        <taxon>Perkinsozoa</taxon>
        <taxon>Perkinsea</taxon>
        <taxon>Perkinsida</taxon>
        <taxon>Perkinsidae</taxon>
        <taxon>Perkinsus</taxon>
    </lineage>
</organism>
<sequence length="266" mass="30385">DKYLVYCFARLSWLQFYGTAARVIKQTWSEIIANKPDSYLLKSIIEKYIDDEVSPSSQLPRLSYTGIAMNWLASYSASPMERLSLSIITHGLKKDYSLPSEEPAIVKKGIRAKKPAPWHGENCILRVPENMLNGDIVYLQLSFDAEHVFVGSTFAGREYNMPTSKNVTKVVKTAIRASRKPQTCGKIFNVLVWSMWNTFIDLYVPNTGIREHVKELTKLEIKEFFLRENDNIFTEDDWLSLISLAMAWLVGSSPRVHIYYGGSTIL</sequence>
<feature type="non-terminal residue" evidence="1">
    <location>
        <position position="1"/>
    </location>
</feature>
<keyword evidence="2" id="KW-1185">Reference proteome</keyword>
<dbReference type="Proteomes" id="UP000591131">
    <property type="component" value="Unassembled WGS sequence"/>
</dbReference>
<dbReference type="EMBL" id="JAAPAO010000428">
    <property type="protein sequence ID" value="KAF4660055.1"/>
    <property type="molecule type" value="Genomic_DNA"/>
</dbReference>
<accession>A0A7J6LLB7</accession>